<feature type="compositionally biased region" description="Polar residues" evidence="1">
    <location>
        <begin position="392"/>
        <end position="401"/>
    </location>
</feature>
<feature type="compositionally biased region" description="Basic and acidic residues" evidence="1">
    <location>
        <begin position="378"/>
        <end position="388"/>
    </location>
</feature>
<organism evidence="2 3">
    <name type="scientific">Plectosphaerella cucumerina</name>
    <dbReference type="NCBI Taxonomy" id="40658"/>
    <lineage>
        <taxon>Eukaryota</taxon>
        <taxon>Fungi</taxon>
        <taxon>Dikarya</taxon>
        <taxon>Ascomycota</taxon>
        <taxon>Pezizomycotina</taxon>
        <taxon>Sordariomycetes</taxon>
        <taxon>Hypocreomycetidae</taxon>
        <taxon>Glomerellales</taxon>
        <taxon>Plectosphaerellaceae</taxon>
        <taxon>Plectosphaerella</taxon>
    </lineage>
</organism>
<gene>
    <name evidence="2" type="ORF">B0T11DRAFT_345059</name>
</gene>
<proteinExistence type="predicted"/>
<evidence type="ECO:0000313" key="3">
    <source>
        <dbReference type="Proteomes" id="UP000813385"/>
    </source>
</evidence>
<protein>
    <submittedName>
        <fullName evidence="2">Uncharacterized protein</fullName>
    </submittedName>
</protein>
<dbReference type="Proteomes" id="UP000813385">
    <property type="component" value="Unassembled WGS sequence"/>
</dbReference>
<sequence length="401" mass="44627">MDADTSPDSHGQFAKKNSSAPQLPARRHTEKGIKSPSMVEEETPLLKAQTAQGQIRGWRESSDQIMDWNTAKHLDTPERKSAMRSSQPDERRRQRRLLRESGDYLGVQGINPTTGQLDVITPTPSNSSQSGMSVQTGRKLHQRERQAQAARQAYQNALDAAEHEARMVLQERETAKERERNMKKESVRRAQSKVRWRRDPRQWSSAQEPDLSPIAQSVASITPESTSPRRRSVVTAAKTPAPSMEKEVEDSTQDAAGSDSSDTVIRTPARRRSSVFPVAAAEGLLQGRTMAALFDNGDEDEGSGNSGQVEEVQRISADGLAEGGKTCIHTHHHHYWLRPGADVVPSRVDVERIAELQKSPERDSYTRQYVNQVLARKPLPERTPDRTGYKSAATQTSEPEG</sequence>
<reference evidence="2" key="1">
    <citation type="journal article" date="2021" name="Nat. Commun.">
        <title>Genetic determinants of endophytism in the Arabidopsis root mycobiome.</title>
        <authorList>
            <person name="Mesny F."/>
            <person name="Miyauchi S."/>
            <person name="Thiergart T."/>
            <person name="Pickel B."/>
            <person name="Atanasova L."/>
            <person name="Karlsson M."/>
            <person name="Huettel B."/>
            <person name="Barry K.W."/>
            <person name="Haridas S."/>
            <person name="Chen C."/>
            <person name="Bauer D."/>
            <person name="Andreopoulos W."/>
            <person name="Pangilinan J."/>
            <person name="LaButti K."/>
            <person name="Riley R."/>
            <person name="Lipzen A."/>
            <person name="Clum A."/>
            <person name="Drula E."/>
            <person name="Henrissat B."/>
            <person name="Kohler A."/>
            <person name="Grigoriev I.V."/>
            <person name="Martin F.M."/>
            <person name="Hacquard S."/>
        </authorList>
    </citation>
    <scope>NUCLEOTIDE SEQUENCE</scope>
    <source>
        <strain evidence="2">MPI-CAGE-AT-0016</strain>
    </source>
</reference>
<feature type="compositionally biased region" description="Polar residues" evidence="1">
    <location>
        <begin position="214"/>
        <end position="226"/>
    </location>
</feature>
<feature type="compositionally biased region" description="Basic and acidic residues" evidence="1">
    <location>
        <begin position="70"/>
        <end position="102"/>
    </location>
</feature>
<comment type="caution">
    <text evidence="2">The sequence shown here is derived from an EMBL/GenBank/DDBJ whole genome shotgun (WGS) entry which is preliminary data.</text>
</comment>
<dbReference type="AlphaFoldDB" id="A0A8K0TR80"/>
<feature type="region of interest" description="Disordered" evidence="1">
    <location>
        <begin position="375"/>
        <end position="401"/>
    </location>
</feature>
<evidence type="ECO:0000256" key="1">
    <source>
        <dbReference type="SAM" id="MobiDB-lite"/>
    </source>
</evidence>
<feature type="region of interest" description="Disordered" evidence="1">
    <location>
        <begin position="169"/>
        <end position="266"/>
    </location>
</feature>
<evidence type="ECO:0000313" key="2">
    <source>
        <dbReference type="EMBL" id="KAH7375165.1"/>
    </source>
</evidence>
<feature type="compositionally biased region" description="Polar residues" evidence="1">
    <location>
        <begin position="110"/>
        <end position="136"/>
    </location>
</feature>
<feature type="region of interest" description="Disordered" evidence="1">
    <location>
        <begin position="1"/>
        <end position="155"/>
    </location>
</feature>
<feature type="compositionally biased region" description="Polar residues" evidence="1">
    <location>
        <begin position="253"/>
        <end position="264"/>
    </location>
</feature>
<feature type="compositionally biased region" description="Basic and acidic residues" evidence="1">
    <location>
        <begin position="169"/>
        <end position="188"/>
    </location>
</feature>
<dbReference type="EMBL" id="JAGPXD010000001">
    <property type="protein sequence ID" value="KAH7375165.1"/>
    <property type="molecule type" value="Genomic_DNA"/>
</dbReference>
<name>A0A8K0TR80_9PEZI</name>
<dbReference type="OrthoDB" id="3439820at2759"/>
<keyword evidence="3" id="KW-1185">Reference proteome</keyword>
<accession>A0A8K0TR80</accession>